<keyword evidence="2" id="KW-1185">Reference proteome</keyword>
<dbReference type="EnsemblMetazoa" id="GPAI041690-RA">
    <property type="protein sequence ID" value="GPAI041690-PA"/>
    <property type="gene ID" value="GPAI041690"/>
</dbReference>
<evidence type="ECO:0000313" key="1">
    <source>
        <dbReference type="EnsemblMetazoa" id="GPAI041690-PA"/>
    </source>
</evidence>
<accession>A0A1B0AD14</accession>
<organism evidence="1 2">
    <name type="scientific">Glossina pallidipes</name>
    <name type="common">Tsetse fly</name>
    <dbReference type="NCBI Taxonomy" id="7398"/>
    <lineage>
        <taxon>Eukaryota</taxon>
        <taxon>Metazoa</taxon>
        <taxon>Ecdysozoa</taxon>
        <taxon>Arthropoda</taxon>
        <taxon>Hexapoda</taxon>
        <taxon>Insecta</taxon>
        <taxon>Pterygota</taxon>
        <taxon>Neoptera</taxon>
        <taxon>Endopterygota</taxon>
        <taxon>Diptera</taxon>
        <taxon>Brachycera</taxon>
        <taxon>Muscomorpha</taxon>
        <taxon>Hippoboscoidea</taxon>
        <taxon>Glossinidae</taxon>
        <taxon>Glossina</taxon>
    </lineage>
</organism>
<proteinExistence type="predicted"/>
<reference evidence="2" key="1">
    <citation type="submission" date="2014-03" db="EMBL/GenBank/DDBJ databases">
        <authorList>
            <person name="Aksoy S."/>
            <person name="Warren W."/>
            <person name="Wilson R.K."/>
        </authorList>
    </citation>
    <scope>NUCLEOTIDE SEQUENCE [LARGE SCALE GENOMIC DNA]</scope>
    <source>
        <strain evidence="2">IAEA</strain>
    </source>
</reference>
<dbReference type="Proteomes" id="UP000092445">
    <property type="component" value="Unassembled WGS sequence"/>
</dbReference>
<protein>
    <submittedName>
        <fullName evidence="1">Uncharacterized protein</fullName>
    </submittedName>
</protein>
<dbReference type="AlphaFoldDB" id="A0A1B0AD14"/>
<name>A0A1B0AD14_GLOPL</name>
<dbReference type="VEuPathDB" id="VectorBase:GPAI041690"/>
<reference evidence="1" key="2">
    <citation type="submission" date="2020-05" db="UniProtKB">
        <authorList>
            <consortium name="EnsemblMetazoa"/>
        </authorList>
    </citation>
    <scope>IDENTIFICATION</scope>
    <source>
        <strain evidence="1">IAEA</strain>
    </source>
</reference>
<sequence>MTIGRGKRKEFLSHISDHQIMDIECTCNDTIFVELLSNVHAGDDVQAELFRCKWQCVHCVRTRRMDGLHVSITFASHRQSHFANSMGSAIVGSSSDIHYSSHTTSTFSCTTL</sequence>
<evidence type="ECO:0000313" key="2">
    <source>
        <dbReference type="Proteomes" id="UP000092445"/>
    </source>
</evidence>